<accession>A0ABS4QHR6</accession>
<comment type="caution">
    <text evidence="3">The sequence shown here is derived from an EMBL/GenBank/DDBJ whole genome shotgun (WGS) entry which is preliminary data.</text>
</comment>
<protein>
    <submittedName>
        <fullName evidence="3">TIM-barrel fold metal-dependent hydrolase</fullName>
    </submittedName>
</protein>
<gene>
    <name evidence="3" type="ORF">BJ987_003112</name>
</gene>
<keyword evidence="1" id="KW-0456">Lyase</keyword>
<keyword evidence="3" id="KW-0378">Hydrolase</keyword>
<feature type="domain" description="Amidohydrolase-related" evidence="2">
    <location>
        <begin position="2"/>
        <end position="206"/>
    </location>
</feature>
<dbReference type="SUPFAM" id="SSF51556">
    <property type="entry name" value="Metallo-dependent hydrolases"/>
    <property type="match status" value="1"/>
</dbReference>
<evidence type="ECO:0000313" key="3">
    <source>
        <dbReference type="EMBL" id="MBP2190211.1"/>
    </source>
</evidence>
<sequence>MAEAVRALDELGADGVTLLSNSHGTYLGNLLLDPLLSVLDERGARAFVHPTAPPDAASVTLGRPVPMLEYLFDSARTAIDMVMLGRIDRFPRIQWIFSHGGGVMPLVADRVDFFRAQAGLDKLGGSGAVDALSRFWYDTAGTPFPRQLPILADIAGTDQIVYGSDYCFTPAPAVSAQISSIGAAAGLGGVEDWHALTAANAARLLRR</sequence>
<dbReference type="Pfam" id="PF04909">
    <property type="entry name" value="Amidohydro_2"/>
    <property type="match status" value="1"/>
</dbReference>
<evidence type="ECO:0000256" key="1">
    <source>
        <dbReference type="ARBA" id="ARBA00023239"/>
    </source>
</evidence>
<dbReference type="InterPro" id="IPR006680">
    <property type="entry name" value="Amidohydro-rel"/>
</dbReference>
<dbReference type="PANTHER" id="PTHR21240:SF28">
    <property type="entry name" value="ISO-OROTATE DECARBOXYLASE (EUROFUNG)"/>
    <property type="match status" value="1"/>
</dbReference>
<dbReference type="InterPro" id="IPR032466">
    <property type="entry name" value="Metal_Hydrolase"/>
</dbReference>
<dbReference type="PANTHER" id="PTHR21240">
    <property type="entry name" value="2-AMINO-3-CARBOXYLMUCONATE-6-SEMIALDEHYDE DECARBOXYLASE"/>
    <property type="match status" value="1"/>
</dbReference>
<name>A0ABS4QHR6_9NOCA</name>
<dbReference type="GO" id="GO:0016787">
    <property type="term" value="F:hydrolase activity"/>
    <property type="evidence" value="ECO:0007669"/>
    <property type="project" value="UniProtKB-KW"/>
</dbReference>
<dbReference type="InterPro" id="IPR032465">
    <property type="entry name" value="ACMSD"/>
</dbReference>
<dbReference type="Proteomes" id="UP001519325">
    <property type="component" value="Unassembled WGS sequence"/>
</dbReference>
<reference evidence="3 4" key="1">
    <citation type="submission" date="2021-03" db="EMBL/GenBank/DDBJ databases">
        <title>Sequencing the genomes of 1000 actinobacteria strains.</title>
        <authorList>
            <person name="Klenk H.-P."/>
        </authorList>
    </citation>
    <scope>NUCLEOTIDE SEQUENCE [LARGE SCALE GENOMIC DNA]</scope>
    <source>
        <strain evidence="3 4">DSM 45516</strain>
    </source>
</reference>
<evidence type="ECO:0000313" key="4">
    <source>
        <dbReference type="Proteomes" id="UP001519325"/>
    </source>
</evidence>
<evidence type="ECO:0000259" key="2">
    <source>
        <dbReference type="Pfam" id="PF04909"/>
    </source>
</evidence>
<organism evidence="3 4">
    <name type="scientific">Nocardia goodfellowii</name>
    <dbReference type="NCBI Taxonomy" id="882446"/>
    <lineage>
        <taxon>Bacteria</taxon>
        <taxon>Bacillati</taxon>
        <taxon>Actinomycetota</taxon>
        <taxon>Actinomycetes</taxon>
        <taxon>Mycobacteriales</taxon>
        <taxon>Nocardiaceae</taxon>
        <taxon>Nocardia</taxon>
    </lineage>
</organism>
<keyword evidence="4" id="KW-1185">Reference proteome</keyword>
<proteinExistence type="predicted"/>
<dbReference type="EMBL" id="JAGGMR010000001">
    <property type="protein sequence ID" value="MBP2190211.1"/>
    <property type="molecule type" value="Genomic_DNA"/>
</dbReference>
<dbReference type="Gene3D" id="3.20.20.140">
    <property type="entry name" value="Metal-dependent hydrolases"/>
    <property type="match status" value="1"/>
</dbReference>